<name>A0A8H4LRS0_9HYPO</name>
<dbReference type="EMBL" id="JAAVMX010000009">
    <property type="protein sequence ID" value="KAF4504435.1"/>
    <property type="molecule type" value="Genomic_DNA"/>
</dbReference>
<keyword evidence="3" id="KW-1185">Reference proteome</keyword>
<keyword evidence="1" id="KW-0732">Signal</keyword>
<reference evidence="2 3" key="1">
    <citation type="journal article" date="2020" name="Genome Biol. Evol.">
        <title>A new high-quality draft genome assembly of the Chinese cordyceps Ophiocordyceps sinensis.</title>
        <authorList>
            <person name="Shu R."/>
            <person name="Zhang J."/>
            <person name="Meng Q."/>
            <person name="Zhang H."/>
            <person name="Zhou G."/>
            <person name="Li M."/>
            <person name="Wu P."/>
            <person name="Zhao Y."/>
            <person name="Chen C."/>
            <person name="Qin Q."/>
        </authorList>
    </citation>
    <scope>NUCLEOTIDE SEQUENCE [LARGE SCALE GENOMIC DNA]</scope>
    <source>
        <strain evidence="2 3">IOZ07</strain>
    </source>
</reference>
<evidence type="ECO:0008006" key="4">
    <source>
        <dbReference type="Google" id="ProtNLM"/>
    </source>
</evidence>
<evidence type="ECO:0000256" key="1">
    <source>
        <dbReference type="SAM" id="SignalP"/>
    </source>
</evidence>
<dbReference type="PANTHER" id="PTHR35567:SF3">
    <property type="entry name" value="MALATE DEHYDROGENASE"/>
    <property type="match status" value="1"/>
</dbReference>
<evidence type="ECO:0000313" key="3">
    <source>
        <dbReference type="Proteomes" id="UP000557566"/>
    </source>
</evidence>
<evidence type="ECO:0000313" key="2">
    <source>
        <dbReference type="EMBL" id="KAF4504435.1"/>
    </source>
</evidence>
<dbReference type="PANTHER" id="PTHR35567">
    <property type="entry name" value="MALATE DEHYDROGENASE (AFU_ORTHOLOGUE AFUA_2G13800)"/>
    <property type="match status" value="1"/>
</dbReference>
<organism evidence="2 3">
    <name type="scientific">Ophiocordyceps sinensis</name>
    <dbReference type="NCBI Taxonomy" id="72228"/>
    <lineage>
        <taxon>Eukaryota</taxon>
        <taxon>Fungi</taxon>
        <taxon>Dikarya</taxon>
        <taxon>Ascomycota</taxon>
        <taxon>Pezizomycotina</taxon>
        <taxon>Sordariomycetes</taxon>
        <taxon>Hypocreomycetidae</taxon>
        <taxon>Hypocreales</taxon>
        <taxon>Ophiocordycipitaceae</taxon>
        <taxon>Ophiocordyceps</taxon>
    </lineage>
</organism>
<feature type="chain" id="PRO_5034384997" description="Malate dehydrogenase" evidence="1">
    <location>
        <begin position="19"/>
        <end position="237"/>
    </location>
</feature>
<feature type="signal peptide" evidence="1">
    <location>
        <begin position="1"/>
        <end position="18"/>
    </location>
</feature>
<dbReference type="AlphaFoldDB" id="A0A8H4LRS0"/>
<dbReference type="Pfam" id="PF11937">
    <property type="entry name" value="DUF3455"/>
    <property type="match status" value="1"/>
</dbReference>
<dbReference type="Proteomes" id="UP000557566">
    <property type="component" value="Unassembled WGS sequence"/>
</dbReference>
<sequence>MFILLSLFFALGATHRHAATSATPAQPNGGNGLPPPPPNVTLKFIALGFGVQNYTCGQQGGNSTAKGALAVLYDITNLHPDLGPSSLSQNDFDNLASNVLANSPVPLNFRSSTEGRVDANFPGASPTEPFVQDADLAVWGSKPLPFMGHHFFDSEGVPVFFSRDGQINMAVRLLKGVDAPKKDNAGKDTESVQWLALKSKDDGKLVYRLLTAGGVAHGCKQAGDDSAAYAATYWFYE</sequence>
<comment type="caution">
    <text evidence="2">The sequence shown here is derived from an EMBL/GenBank/DDBJ whole genome shotgun (WGS) entry which is preliminary data.</text>
</comment>
<accession>A0A8H4LRS0</accession>
<gene>
    <name evidence="2" type="ORF">G6O67_007886</name>
</gene>
<dbReference type="OrthoDB" id="1859733at2759"/>
<dbReference type="InterPro" id="IPR021851">
    <property type="entry name" value="DUF3455"/>
</dbReference>
<proteinExistence type="predicted"/>
<protein>
    <recommendedName>
        <fullName evidence="4">Malate dehydrogenase</fullName>
    </recommendedName>
</protein>